<keyword evidence="8" id="KW-1185">Reference proteome</keyword>
<gene>
    <name evidence="7" type="ORF">IRJ41_009175</name>
</gene>
<sequence>MKIKCKDSFKIAKDNIDGLKTQLDDLFKQLDPANSPAKDVLVMLQKIIDLQELDVILNTERDGTKTAKLEARQRESEKDPVDMKKEYSRNVEIFKRAAGLKISTEPLKNNMATSTLLNELKKYLEDKIKQPGEQDGMSKQVLQIVRMQIAAMDLMNQISEKYKRQTQIDVINTKLQDTNDLLKDLKEERGDAKEETAKYDKHIAAAETEIRDLNAEMSALKQTLLQLDGQIKEANARKQEIMDNIAKLKGKDELISRILTLQFECMEAVISAQGQMKAHEFQITDLQAQLEKKEERNTYLQADNYNLRKQLSDRKQECTDMMEMYMKIETDLTAQISQMSDSTSKNTLRIISLGMEIDQIKKQINAVSSNDNLKEKLDRKIKEQNEIKEELKKTQRSSDKILQVISQMEDIWRLQSDDPDDFNQISGLQKILLNLIAELDDDSTKSMLKIMALQSDVTWIREMLKTVTNQAEMQKTDLQRKLKNMENLLNEKMKELAAATSDSSQLEKEIAALKKKVSTLEIQIDEAEKMAKQQKKELEEQLKQHAKELNVAAKELNEKGAKIAQQFKKINNLLDEMKDMKQQMQETEARVNARISGLQDNLMKKEEENARIREENKKLKQDLKKTAECPELKAQYEKTQAEYNETVSKLSSTILQKVFIIKNLIDEVEYLDKKLTEGTADSEELRNELEEKRKELEEAEQKLKAEGDVSAKTLTVLQLLTEVWKLQENPTEENLAKIRNLEAKLQGLLTELETSGEKGLDLALKMISIKESMARLKKAQDKMQEQYTAEINGLKKEIDDKEKEIVVLKANCDSSDQLKERIKQLEKEATESRNKSIKLQEEARKKITSIQEQLTTKSKQLANAENKLRETSAKNADLIKRLNELKEDLKKITEEKNDSLKKAQDEISELNKLLEDQRKEIIKQDVKLREKDKTISTVQRERDHVKDELEKQKKKSNELETQLKTKEQQLANTEGVLKKMKDENDALILKLDELNEAFKNLTNKKNNLQEHISELNKKLKRREEDLVEKERRLKEKDEDVSTLQKERDDSKAELEKEKNKYNNAINENENLREKLTETKAEVEKLQKIVKEQEKPKPEWPRLDRKTAHRRLVLSEDEREARTSLQPQPVPNNPERYDTAIAAVGRDGYDSGRHYWEVEVAGRNCYVVGVARASAQRKGLIHYSPRGGYWVILKKRDGTHVALADTPVLLEMAKTTKIGVLVDFNSKVITFYDAVKKRSVCQFTRIEFLETLYPYIETCSDSDINDPPLILKKAQSTDWITQ</sequence>
<evidence type="ECO:0000259" key="6">
    <source>
        <dbReference type="PROSITE" id="PS50188"/>
    </source>
</evidence>
<dbReference type="GO" id="GO:0008270">
    <property type="term" value="F:zinc ion binding"/>
    <property type="evidence" value="ECO:0007669"/>
    <property type="project" value="UniProtKB-KW"/>
</dbReference>
<keyword evidence="2" id="KW-0863">Zinc-finger</keyword>
<reference evidence="7" key="1">
    <citation type="submission" date="2021-02" db="EMBL/GenBank/DDBJ databases">
        <title>Comparative genomics reveals that relaxation of natural selection precedes convergent phenotypic evolution of cavefish.</title>
        <authorList>
            <person name="Peng Z."/>
        </authorList>
    </citation>
    <scope>NUCLEOTIDE SEQUENCE</scope>
    <source>
        <tissue evidence="7">Muscle</tissue>
    </source>
</reference>
<keyword evidence="1" id="KW-0479">Metal-binding</keyword>
<dbReference type="InterPro" id="IPR003879">
    <property type="entry name" value="Butyrophylin_SPRY"/>
</dbReference>
<dbReference type="InterPro" id="IPR013320">
    <property type="entry name" value="ConA-like_dom_sf"/>
</dbReference>
<accession>A0A9W8C7Q1</accession>
<feature type="coiled-coil region" evidence="4">
    <location>
        <begin position="675"/>
        <end position="709"/>
    </location>
</feature>
<evidence type="ECO:0000256" key="2">
    <source>
        <dbReference type="ARBA" id="ARBA00022771"/>
    </source>
</evidence>
<dbReference type="SUPFAM" id="SSF49899">
    <property type="entry name" value="Concanavalin A-like lectins/glucanases"/>
    <property type="match status" value="1"/>
</dbReference>
<evidence type="ECO:0000256" key="3">
    <source>
        <dbReference type="ARBA" id="ARBA00022833"/>
    </source>
</evidence>
<dbReference type="Pfam" id="PF13765">
    <property type="entry name" value="PRY"/>
    <property type="match status" value="1"/>
</dbReference>
<feature type="coiled-coil region" evidence="4">
    <location>
        <begin position="276"/>
        <end position="303"/>
    </location>
</feature>
<organism evidence="7 8">
    <name type="scientific">Triplophysa rosa</name>
    <name type="common">Cave loach</name>
    <dbReference type="NCBI Taxonomy" id="992332"/>
    <lineage>
        <taxon>Eukaryota</taxon>
        <taxon>Metazoa</taxon>
        <taxon>Chordata</taxon>
        <taxon>Craniata</taxon>
        <taxon>Vertebrata</taxon>
        <taxon>Euteleostomi</taxon>
        <taxon>Actinopterygii</taxon>
        <taxon>Neopterygii</taxon>
        <taxon>Teleostei</taxon>
        <taxon>Ostariophysi</taxon>
        <taxon>Cypriniformes</taxon>
        <taxon>Nemacheilidae</taxon>
        <taxon>Triplophysa</taxon>
    </lineage>
</organism>
<feature type="region of interest" description="Disordered" evidence="5">
    <location>
        <begin position="1032"/>
        <end position="1072"/>
    </location>
</feature>
<evidence type="ECO:0000256" key="1">
    <source>
        <dbReference type="ARBA" id="ARBA00022723"/>
    </source>
</evidence>
<feature type="compositionally biased region" description="Basic and acidic residues" evidence="5">
    <location>
        <begin position="1087"/>
        <end position="1105"/>
    </location>
</feature>
<dbReference type="InterPro" id="IPR051051">
    <property type="entry name" value="E3_ubiq-ligase_TRIM/RNF"/>
</dbReference>
<dbReference type="Gene3D" id="2.60.120.920">
    <property type="match status" value="1"/>
</dbReference>
<keyword evidence="4" id="KW-0175">Coiled coil</keyword>
<name>A0A9W8C7Q1_TRIRA</name>
<dbReference type="PANTHER" id="PTHR25465">
    <property type="entry name" value="B-BOX DOMAIN CONTAINING"/>
    <property type="match status" value="1"/>
</dbReference>
<dbReference type="PROSITE" id="PS50188">
    <property type="entry name" value="B302_SPRY"/>
    <property type="match status" value="1"/>
</dbReference>
<evidence type="ECO:0000256" key="4">
    <source>
        <dbReference type="SAM" id="Coils"/>
    </source>
</evidence>
<feature type="coiled-coil region" evidence="4">
    <location>
        <begin position="168"/>
        <end position="251"/>
    </location>
</feature>
<dbReference type="EMBL" id="JAFHDT010000005">
    <property type="protein sequence ID" value="KAI7809474.1"/>
    <property type="molecule type" value="Genomic_DNA"/>
</dbReference>
<dbReference type="Pfam" id="PF00622">
    <property type="entry name" value="SPRY"/>
    <property type="match status" value="1"/>
</dbReference>
<dbReference type="InterPro" id="IPR001870">
    <property type="entry name" value="B30.2/SPRY"/>
</dbReference>
<feature type="domain" description="B30.2/SPRY" evidence="6">
    <location>
        <begin position="1078"/>
        <end position="1275"/>
    </location>
</feature>
<dbReference type="InterPro" id="IPR003877">
    <property type="entry name" value="SPRY_dom"/>
</dbReference>
<feature type="coiled-coil region" evidence="4">
    <location>
        <begin position="468"/>
        <end position="629"/>
    </location>
</feature>
<dbReference type="Proteomes" id="UP001059041">
    <property type="component" value="Linkage Group LG5"/>
</dbReference>
<keyword evidence="3" id="KW-0862">Zinc</keyword>
<proteinExistence type="predicted"/>
<dbReference type="PRINTS" id="PR01407">
    <property type="entry name" value="BUTYPHLNCDUF"/>
</dbReference>
<evidence type="ECO:0000313" key="7">
    <source>
        <dbReference type="EMBL" id="KAI7809474.1"/>
    </source>
</evidence>
<evidence type="ECO:0000256" key="5">
    <source>
        <dbReference type="SAM" id="MobiDB-lite"/>
    </source>
</evidence>
<dbReference type="InterPro" id="IPR043136">
    <property type="entry name" value="B30.2/SPRY_sf"/>
</dbReference>
<dbReference type="InterPro" id="IPR006574">
    <property type="entry name" value="PRY"/>
</dbReference>
<protein>
    <submittedName>
        <fullName evidence="7">Paramyosin</fullName>
    </submittedName>
</protein>
<feature type="compositionally biased region" description="Basic and acidic residues" evidence="5">
    <location>
        <begin position="1032"/>
        <end position="1060"/>
    </location>
</feature>
<dbReference type="PANTHER" id="PTHR25465:SF32">
    <property type="entry name" value="BLOODTHIRSTY-RELATED GENE FAMILY, MEMBER 16 ISOFORM X1-RELATED"/>
    <property type="match status" value="1"/>
</dbReference>
<evidence type="ECO:0000313" key="8">
    <source>
        <dbReference type="Proteomes" id="UP001059041"/>
    </source>
</evidence>
<dbReference type="SMART" id="SM00449">
    <property type="entry name" value="SPRY"/>
    <property type="match status" value="1"/>
</dbReference>
<feature type="region of interest" description="Disordered" evidence="5">
    <location>
        <begin position="1087"/>
        <end position="1135"/>
    </location>
</feature>
<feature type="compositionally biased region" description="Basic and acidic residues" evidence="5">
    <location>
        <begin position="1112"/>
        <end position="1121"/>
    </location>
</feature>
<feature type="coiled-coil region" evidence="4">
    <location>
        <begin position="370"/>
        <end position="397"/>
    </location>
</feature>
<comment type="caution">
    <text evidence="7">The sequence shown here is derived from an EMBL/GenBank/DDBJ whole genome shotgun (WGS) entry which is preliminary data.</text>
</comment>
<feature type="region of interest" description="Disordered" evidence="5">
    <location>
        <begin position="933"/>
        <end position="961"/>
    </location>
</feature>
<dbReference type="SMART" id="SM00589">
    <property type="entry name" value="PRY"/>
    <property type="match status" value="1"/>
</dbReference>
<dbReference type="GO" id="GO:0005737">
    <property type="term" value="C:cytoplasm"/>
    <property type="evidence" value="ECO:0007669"/>
    <property type="project" value="UniProtKB-ARBA"/>
</dbReference>